<dbReference type="InterPro" id="IPR025731">
    <property type="entry name" value="YecR-like"/>
</dbReference>
<dbReference type="EMBL" id="UGTW01000001">
    <property type="protein sequence ID" value="SUC14543.1"/>
    <property type="molecule type" value="Genomic_DNA"/>
</dbReference>
<sequence length="111" mass="11917">MAKSLFIICFSIILSGCSVKKEIVPIGGSKADGTVRMGYTYGDKFGAFEVPVVDIERANELATKKCKTWGYEGAEAFGGKTENCGMSNGFACTRMNVAIEYQCIGGKSAQY</sequence>
<dbReference type="RefSeq" id="WP_049219722.1">
    <property type="nucleotide sequence ID" value="NZ_JALMET010000004.1"/>
</dbReference>
<name>A0A379F5D5_PROVU</name>
<proteinExistence type="predicted"/>
<protein>
    <recommendedName>
        <fullName evidence="3">Lipoprotein</fullName>
    </recommendedName>
</protein>
<evidence type="ECO:0000313" key="2">
    <source>
        <dbReference type="Proteomes" id="UP000254331"/>
    </source>
</evidence>
<dbReference type="AlphaFoldDB" id="A0A379F5D5"/>
<evidence type="ECO:0008006" key="3">
    <source>
        <dbReference type="Google" id="ProtNLM"/>
    </source>
</evidence>
<organism evidence="1 2">
    <name type="scientific">Proteus vulgaris</name>
    <dbReference type="NCBI Taxonomy" id="585"/>
    <lineage>
        <taxon>Bacteria</taxon>
        <taxon>Pseudomonadati</taxon>
        <taxon>Pseudomonadota</taxon>
        <taxon>Gammaproteobacteria</taxon>
        <taxon>Enterobacterales</taxon>
        <taxon>Morganellaceae</taxon>
        <taxon>Proteus</taxon>
    </lineage>
</organism>
<dbReference type="PROSITE" id="PS51257">
    <property type="entry name" value="PROKAR_LIPOPROTEIN"/>
    <property type="match status" value="1"/>
</dbReference>
<dbReference type="Proteomes" id="UP000254331">
    <property type="component" value="Unassembled WGS sequence"/>
</dbReference>
<gene>
    <name evidence="1" type="ORF">NCTC10376_00349</name>
</gene>
<accession>A0A379F5D5</accession>
<dbReference type="Pfam" id="PF13992">
    <property type="entry name" value="YecR"/>
    <property type="match status" value="1"/>
</dbReference>
<reference evidence="1 2" key="1">
    <citation type="submission" date="2018-06" db="EMBL/GenBank/DDBJ databases">
        <authorList>
            <consortium name="Pathogen Informatics"/>
            <person name="Doyle S."/>
        </authorList>
    </citation>
    <scope>NUCLEOTIDE SEQUENCE [LARGE SCALE GENOMIC DNA]</scope>
    <source>
        <strain evidence="1 2">NCTC10376</strain>
    </source>
</reference>
<evidence type="ECO:0000313" key="1">
    <source>
        <dbReference type="EMBL" id="SUC14543.1"/>
    </source>
</evidence>